<gene>
    <name evidence="2" type="ORF">BK664_22390</name>
</gene>
<evidence type="ECO:0000313" key="2">
    <source>
        <dbReference type="EMBL" id="RON34729.1"/>
    </source>
</evidence>
<dbReference type="AlphaFoldDB" id="A0A423JAK9"/>
<sequence>MNDDPLNGYRVSAYSANILPPPDNRGLRTHAKRTYADIHDNGTVLVGYDEGVRAYRAKLRHELMPSGPVLRLNDDGETWNLAPHASPSPNTSTTGNTTTQTSLPGTTAIAPRVRIDITDYVWNPQANTHHGYVVLHRKKGLDEGSGPETHLAFQDVDGSFVKVEPSSSAIDQPADKLSAWTDRDLWDFYGLYGNEITRFREEAAATGMKPKWAVVRPERFEKLHLLGELRRWLAPRMSQDEFNRRMAPLDYSVGQWAAQLDRVRLDSVARRRLEVHKRKLDNLQTQTSVEAKRPRLAGEQAEMPAVPDYVTKSLENATLRASLIEHLRLRTSPGTAAKSLEDFTRHLQPYNLSTRQLSRLVGDLQADGRFPQWAEDHKRLSTDATNAHRLDEAYAELLPEIMNLRHYSTRHISFESSFTRPFLDDLLAKAGYKRNKNNCLYRTDIPAMFRGDDRTPFEFFNGHMLPRQDHVGGSTTQQAVSATFSLQEASGHARSVSEVEAILYDSQFHKYPGKPRNIFDPNNRDRDSGDENSSSSGDESDSSSDNSMQWNRDKNYFAKRVNQTTGFRYLFDTRNVEVVPGDENVSFNNHAQITNEAGTRANFPDDALEGHVSVSTRGLSADRIWLINSTGTRAAKVNDVCAVYMSQPEAAINPYSSKKSMPIEERTWSGVDNSHEYDYLIDQVANVNKPVINLSDKRTYSETLGSDVFSSDIVFP</sequence>
<evidence type="ECO:0000256" key="1">
    <source>
        <dbReference type="SAM" id="MobiDB-lite"/>
    </source>
</evidence>
<feature type="region of interest" description="Disordered" evidence="1">
    <location>
        <begin position="77"/>
        <end position="104"/>
    </location>
</feature>
<accession>A0A423JAK9</accession>
<name>A0A423JAK9_9PSED</name>
<feature type="region of interest" description="Disordered" evidence="1">
    <location>
        <begin position="513"/>
        <end position="549"/>
    </location>
</feature>
<protein>
    <submittedName>
        <fullName evidence="2">Uncharacterized protein</fullName>
    </submittedName>
</protein>
<feature type="compositionally biased region" description="Low complexity" evidence="1">
    <location>
        <begin position="87"/>
        <end position="104"/>
    </location>
</feature>
<comment type="caution">
    <text evidence="2">The sequence shown here is derived from an EMBL/GenBank/DDBJ whole genome shotgun (WGS) entry which is preliminary data.</text>
</comment>
<dbReference type="Proteomes" id="UP000286351">
    <property type="component" value="Unassembled WGS sequence"/>
</dbReference>
<proteinExistence type="predicted"/>
<evidence type="ECO:0000313" key="3">
    <source>
        <dbReference type="Proteomes" id="UP000286351"/>
    </source>
</evidence>
<organism evidence="2 3">
    <name type="scientific">Pseudomonas brassicacearum</name>
    <dbReference type="NCBI Taxonomy" id="930166"/>
    <lineage>
        <taxon>Bacteria</taxon>
        <taxon>Pseudomonadati</taxon>
        <taxon>Pseudomonadota</taxon>
        <taxon>Gammaproteobacteria</taxon>
        <taxon>Pseudomonadales</taxon>
        <taxon>Pseudomonadaceae</taxon>
        <taxon>Pseudomonas</taxon>
    </lineage>
</organism>
<reference evidence="2 3" key="1">
    <citation type="submission" date="2016-10" db="EMBL/GenBank/DDBJ databases">
        <title>Comparative genome analysis of multiple Pseudomonas spp. focuses on biocontrol and plant growth promoting traits.</title>
        <authorList>
            <person name="Tao X.-Y."/>
            <person name="Taylor C.G."/>
        </authorList>
    </citation>
    <scope>NUCLEOTIDE SEQUENCE [LARGE SCALE GENOMIC DNA]</scope>
    <source>
        <strain evidence="2 3">38D4</strain>
    </source>
</reference>
<feature type="compositionally biased region" description="Low complexity" evidence="1">
    <location>
        <begin position="531"/>
        <end position="547"/>
    </location>
</feature>
<dbReference type="EMBL" id="MOBO01000023">
    <property type="protein sequence ID" value="RON34729.1"/>
    <property type="molecule type" value="Genomic_DNA"/>
</dbReference>